<protein>
    <recommendedName>
        <fullName evidence="1">Cupin type-2 domain-containing protein</fullName>
    </recommendedName>
</protein>
<gene>
    <name evidence="2" type="ORF">AVDCRST_MAG66-2559</name>
</gene>
<evidence type="ECO:0000313" key="2">
    <source>
        <dbReference type="EMBL" id="CAA9419543.1"/>
    </source>
</evidence>
<name>A0A6J4PQK2_9PSEU</name>
<dbReference type="AlphaFoldDB" id="A0A6J4PQK2"/>
<dbReference type="PANTHER" id="PTHR36440:SF1">
    <property type="entry name" value="PUTATIVE (AFU_ORTHOLOGUE AFUA_8G07350)-RELATED"/>
    <property type="match status" value="1"/>
</dbReference>
<proteinExistence type="predicted"/>
<dbReference type="SUPFAM" id="SSF51182">
    <property type="entry name" value="RmlC-like cupins"/>
    <property type="match status" value="1"/>
</dbReference>
<accession>A0A6J4PQK2</accession>
<reference evidence="2" key="1">
    <citation type="submission" date="2020-02" db="EMBL/GenBank/DDBJ databases">
        <authorList>
            <person name="Meier V. D."/>
        </authorList>
    </citation>
    <scope>NUCLEOTIDE SEQUENCE</scope>
    <source>
        <strain evidence="2">AVDCRST_MAG66</strain>
    </source>
</reference>
<feature type="domain" description="Cupin type-2" evidence="1">
    <location>
        <begin position="43"/>
        <end position="110"/>
    </location>
</feature>
<dbReference type="InterPro" id="IPR053146">
    <property type="entry name" value="QDO-like"/>
</dbReference>
<dbReference type="InterPro" id="IPR013096">
    <property type="entry name" value="Cupin_2"/>
</dbReference>
<dbReference type="InterPro" id="IPR011051">
    <property type="entry name" value="RmlC_Cupin_sf"/>
</dbReference>
<dbReference type="InterPro" id="IPR014710">
    <property type="entry name" value="RmlC-like_jellyroll"/>
</dbReference>
<sequence length="159" mass="17020">MTFGAQGYALAHGEGEGLWFFNGLMTVKAGGPDTREAFTLIEAELPAGGGPPPHIHHNEEEGFYVLDGEVSITCGDQTWTAVPGSFAMLPRGIPHSYTVSSDGNARMLQITSPAQFERFAAEMGEPATTMTMPEPTEVDVPKLLGIVPRYGIEMLLPPS</sequence>
<dbReference type="PANTHER" id="PTHR36440">
    <property type="entry name" value="PUTATIVE (AFU_ORTHOLOGUE AFUA_8G07350)-RELATED"/>
    <property type="match status" value="1"/>
</dbReference>
<dbReference type="EMBL" id="CADCUS010000374">
    <property type="protein sequence ID" value="CAA9419543.1"/>
    <property type="molecule type" value="Genomic_DNA"/>
</dbReference>
<evidence type="ECO:0000259" key="1">
    <source>
        <dbReference type="Pfam" id="PF07883"/>
    </source>
</evidence>
<organism evidence="2">
    <name type="scientific">uncultured Pseudonocardia sp</name>
    <dbReference type="NCBI Taxonomy" id="211455"/>
    <lineage>
        <taxon>Bacteria</taxon>
        <taxon>Bacillati</taxon>
        <taxon>Actinomycetota</taxon>
        <taxon>Actinomycetes</taxon>
        <taxon>Pseudonocardiales</taxon>
        <taxon>Pseudonocardiaceae</taxon>
        <taxon>Pseudonocardia</taxon>
        <taxon>environmental samples</taxon>
    </lineage>
</organism>
<dbReference type="CDD" id="cd02215">
    <property type="entry name" value="cupin_QDO_N_C"/>
    <property type="match status" value="1"/>
</dbReference>
<dbReference type="Pfam" id="PF07883">
    <property type="entry name" value="Cupin_2"/>
    <property type="match status" value="1"/>
</dbReference>
<dbReference type="Gene3D" id="2.60.120.10">
    <property type="entry name" value="Jelly Rolls"/>
    <property type="match status" value="1"/>
</dbReference>